<keyword evidence="4" id="KW-1003">Cell membrane</keyword>
<keyword evidence="3" id="KW-0813">Transport</keyword>
<accession>A0A1M7Z3L9</accession>
<dbReference type="PANTHER" id="PTHR30472:SF1">
    <property type="entry name" value="FE(3+) DICITRATE TRANSPORT SYSTEM PERMEASE PROTEIN FECC-RELATED"/>
    <property type="match status" value="1"/>
</dbReference>
<feature type="transmembrane region" description="Helical" evidence="8">
    <location>
        <begin position="196"/>
        <end position="218"/>
    </location>
</feature>
<dbReference type="InterPro" id="IPR000522">
    <property type="entry name" value="ABC_transptr_permease_BtuC"/>
</dbReference>
<comment type="similarity">
    <text evidence="2">Belongs to the binding-protein-dependent transport system permease family. FecCD subfamily.</text>
</comment>
<evidence type="ECO:0000256" key="6">
    <source>
        <dbReference type="ARBA" id="ARBA00022989"/>
    </source>
</evidence>
<keyword evidence="7 8" id="KW-0472">Membrane</keyword>
<keyword evidence="5 8" id="KW-0812">Transmembrane</keyword>
<dbReference type="AlphaFoldDB" id="A0A1M7Z3L9"/>
<feature type="transmembrane region" description="Helical" evidence="8">
    <location>
        <begin position="92"/>
        <end position="111"/>
    </location>
</feature>
<gene>
    <name evidence="9" type="primary">yfiZ_3</name>
    <name evidence="9" type="ORF">VQ7734_05046</name>
</gene>
<dbReference type="Proteomes" id="UP000184600">
    <property type="component" value="Unassembled WGS sequence"/>
</dbReference>
<protein>
    <submittedName>
        <fullName evidence="9">Putative siderophore transport system permease protein YfiZ</fullName>
    </submittedName>
</protein>
<dbReference type="STRING" id="1117707.VQ7734_05046"/>
<feature type="transmembrane region" description="Helical" evidence="8">
    <location>
        <begin position="123"/>
        <end position="142"/>
    </location>
</feature>
<proteinExistence type="inferred from homology"/>
<organism evidence="9 10">
    <name type="scientific">Vibrio quintilis</name>
    <dbReference type="NCBI Taxonomy" id="1117707"/>
    <lineage>
        <taxon>Bacteria</taxon>
        <taxon>Pseudomonadati</taxon>
        <taxon>Pseudomonadota</taxon>
        <taxon>Gammaproteobacteria</taxon>
        <taxon>Vibrionales</taxon>
        <taxon>Vibrionaceae</taxon>
        <taxon>Vibrio</taxon>
    </lineage>
</organism>
<evidence type="ECO:0000256" key="7">
    <source>
        <dbReference type="ARBA" id="ARBA00023136"/>
    </source>
</evidence>
<feature type="transmembrane region" description="Helical" evidence="8">
    <location>
        <begin position="12"/>
        <end position="30"/>
    </location>
</feature>
<evidence type="ECO:0000313" key="10">
    <source>
        <dbReference type="Proteomes" id="UP000184600"/>
    </source>
</evidence>
<evidence type="ECO:0000313" key="9">
    <source>
        <dbReference type="EMBL" id="SHO59266.1"/>
    </source>
</evidence>
<keyword evidence="6 8" id="KW-1133">Transmembrane helix</keyword>
<name>A0A1M7Z3L9_9VIBR</name>
<dbReference type="RefSeq" id="WP_200797007.1">
    <property type="nucleotide sequence ID" value="NZ_AP024897.1"/>
</dbReference>
<feature type="transmembrane region" description="Helical" evidence="8">
    <location>
        <begin position="154"/>
        <end position="175"/>
    </location>
</feature>
<feature type="transmembrane region" description="Helical" evidence="8">
    <location>
        <begin position="312"/>
        <end position="330"/>
    </location>
</feature>
<dbReference type="EMBL" id="FRFG01000109">
    <property type="protein sequence ID" value="SHO59266.1"/>
    <property type="molecule type" value="Genomic_DNA"/>
</dbReference>
<feature type="transmembrane region" description="Helical" evidence="8">
    <location>
        <begin position="238"/>
        <end position="271"/>
    </location>
</feature>
<feature type="transmembrane region" description="Helical" evidence="8">
    <location>
        <begin position="283"/>
        <end position="306"/>
    </location>
</feature>
<dbReference type="GO" id="GO:0005886">
    <property type="term" value="C:plasma membrane"/>
    <property type="evidence" value="ECO:0007669"/>
    <property type="project" value="UniProtKB-SubCell"/>
</dbReference>
<evidence type="ECO:0000256" key="5">
    <source>
        <dbReference type="ARBA" id="ARBA00022692"/>
    </source>
</evidence>
<evidence type="ECO:0000256" key="2">
    <source>
        <dbReference type="ARBA" id="ARBA00007935"/>
    </source>
</evidence>
<dbReference type="FunFam" id="1.10.3470.10:FF:000001">
    <property type="entry name" value="Vitamin B12 ABC transporter permease BtuC"/>
    <property type="match status" value="1"/>
</dbReference>
<comment type="subcellular location">
    <subcellularLocation>
        <location evidence="1">Cell membrane</location>
        <topology evidence="1">Multi-pass membrane protein</topology>
    </subcellularLocation>
</comment>
<dbReference type="Pfam" id="PF01032">
    <property type="entry name" value="FecCD"/>
    <property type="match status" value="1"/>
</dbReference>
<keyword evidence="10" id="KW-1185">Reference proteome</keyword>
<dbReference type="GO" id="GO:0033214">
    <property type="term" value="P:siderophore-iron import into cell"/>
    <property type="evidence" value="ECO:0007669"/>
    <property type="project" value="TreeGrafter"/>
</dbReference>
<evidence type="ECO:0000256" key="3">
    <source>
        <dbReference type="ARBA" id="ARBA00022448"/>
    </source>
</evidence>
<sequence>MVCSLRAAPVRWALLLISFLSLLLVCFISLSSGQYPVPLRDVWQAIWSYNPDSVTHVIVISTRLSRTLTACSVGAALAVAGVLMQTLTRNPLASPAVFGVNAGAVFTIVLWSQLFMVSATSQLMWLAFAGAAVAGGLVYTLGCLGQDGLSPVRVVLAGAAVSALFMALTQGILVTGREGIDGVLFWLAGSASGRELNEILPVLPCLWGAVIVAIGLAPHLNILLSGDDVATGLGQNTLILKGAVSVLIIGLAGTAVAMAGHIGFIGLIVPHMVRTWSGNDHKWLLAVSALWGAILLVSADVAGRLVMAPEEVPLGVMTALLGTPFFIFLARKGRRFE</sequence>
<evidence type="ECO:0000256" key="1">
    <source>
        <dbReference type="ARBA" id="ARBA00004651"/>
    </source>
</evidence>
<evidence type="ECO:0000256" key="4">
    <source>
        <dbReference type="ARBA" id="ARBA00022475"/>
    </source>
</evidence>
<dbReference type="Gene3D" id="1.10.3470.10">
    <property type="entry name" value="ABC transporter involved in vitamin B12 uptake, BtuC"/>
    <property type="match status" value="1"/>
</dbReference>
<feature type="transmembrane region" description="Helical" evidence="8">
    <location>
        <begin position="68"/>
        <end position="86"/>
    </location>
</feature>
<reference evidence="10" key="1">
    <citation type="submission" date="2016-12" db="EMBL/GenBank/DDBJ databases">
        <authorList>
            <person name="Rodrigo-Torres L."/>
            <person name="Arahal R.D."/>
            <person name="Lucena T."/>
        </authorList>
    </citation>
    <scope>NUCLEOTIDE SEQUENCE [LARGE SCALE GENOMIC DNA]</scope>
</reference>
<dbReference type="SUPFAM" id="SSF81345">
    <property type="entry name" value="ABC transporter involved in vitamin B12 uptake, BtuC"/>
    <property type="match status" value="1"/>
</dbReference>
<dbReference type="CDD" id="cd06550">
    <property type="entry name" value="TM_ABC_iron-siderophores_like"/>
    <property type="match status" value="1"/>
</dbReference>
<dbReference type="PANTHER" id="PTHR30472">
    <property type="entry name" value="FERRIC ENTEROBACTIN TRANSPORT SYSTEM PERMEASE PROTEIN"/>
    <property type="match status" value="1"/>
</dbReference>
<dbReference type="InterPro" id="IPR037294">
    <property type="entry name" value="ABC_BtuC-like"/>
</dbReference>
<dbReference type="GO" id="GO:0022857">
    <property type="term" value="F:transmembrane transporter activity"/>
    <property type="evidence" value="ECO:0007669"/>
    <property type="project" value="InterPro"/>
</dbReference>
<evidence type="ECO:0000256" key="8">
    <source>
        <dbReference type="SAM" id="Phobius"/>
    </source>
</evidence>